<evidence type="ECO:0000313" key="2">
    <source>
        <dbReference type="EMBL" id="PLX19201.1"/>
    </source>
</evidence>
<gene>
    <name evidence="2" type="ORF">C0601_02460</name>
</gene>
<protein>
    <submittedName>
        <fullName evidence="2">Uncharacterized protein</fullName>
    </submittedName>
</protein>
<proteinExistence type="predicted"/>
<evidence type="ECO:0000256" key="1">
    <source>
        <dbReference type="SAM" id="Coils"/>
    </source>
</evidence>
<keyword evidence="1" id="KW-0175">Coiled coil</keyword>
<reference evidence="2 3" key="1">
    <citation type="submission" date="2017-11" db="EMBL/GenBank/DDBJ databases">
        <title>Genome-resolved metagenomics identifies genetic mobility, metabolic interactions, and unexpected diversity in perchlorate-reducing communities.</title>
        <authorList>
            <person name="Barnum T.P."/>
            <person name="Figueroa I.A."/>
            <person name="Carlstrom C.I."/>
            <person name="Lucas L.N."/>
            <person name="Engelbrektson A.L."/>
            <person name="Coates J.D."/>
        </authorList>
    </citation>
    <scope>NUCLEOTIDE SEQUENCE [LARGE SCALE GENOMIC DNA]</scope>
    <source>
        <strain evidence="2">BM706</strain>
    </source>
</reference>
<dbReference type="Proteomes" id="UP000234857">
    <property type="component" value="Unassembled WGS sequence"/>
</dbReference>
<comment type="caution">
    <text evidence="2">The sequence shown here is derived from an EMBL/GenBank/DDBJ whole genome shotgun (WGS) entry which is preliminary data.</text>
</comment>
<name>A0A2N5ZKQ6_MUIH1</name>
<evidence type="ECO:0000313" key="3">
    <source>
        <dbReference type="Proteomes" id="UP000234857"/>
    </source>
</evidence>
<dbReference type="EMBL" id="PKTG01000038">
    <property type="protein sequence ID" value="PLX19201.1"/>
    <property type="molecule type" value="Genomic_DNA"/>
</dbReference>
<organism evidence="2 3">
    <name type="scientific">Muiribacterium halophilum</name>
    <dbReference type="NCBI Taxonomy" id="2053465"/>
    <lineage>
        <taxon>Bacteria</taxon>
        <taxon>Candidatus Muiribacteriota</taxon>
        <taxon>Candidatus Muiribacteriia</taxon>
        <taxon>Candidatus Muiribacteriales</taxon>
        <taxon>Candidatus Muiribacteriaceae</taxon>
        <taxon>Candidatus Muiribacterium</taxon>
    </lineage>
</organism>
<feature type="coiled-coil region" evidence="1">
    <location>
        <begin position="102"/>
        <end position="179"/>
    </location>
</feature>
<accession>A0A2N5ZKQ6</accession>
<dbReference type="AlphaFoldDB" id="A0A2N5ZKQ6"/>
<sequence>MGINKKLLILGSFIFLILIVSASVISPEAIKKELEVIHFDVVEKQASLDLVNKKLKNTPKEIVSTKLIRPKQVDAQMMAMLNDLKAQMAEKLTIYREKHPVIKSLQSRIDYLQRLIDSQKTKKDMERKISLNPEFSDLTQKKNQLETQIKGLLARKMELQKVLKKIDIENEKKNDIKENDKEKNTKK</sequence>